<comment type="similarity">
    <text evidence="1">Belongs to the heparin-binding growth factors family.</text>
</comment>
<organism evidence="2 3">
    <name type="scientific">Oopsacas minuta</name>
    <dbReference type="NCBI Taxonomy" id="111878"/>
    <lineage>
        <taxon>Eukaryota</taxon>
        <taxon>Metazoa</taxon>
        <taxon>Porifera</taxon>
        <taxon>Hexactinellida</taxon>
        <taxon>Hexasterophora</taxon>
        <taxon>Lyssacinosida</taxon>
        <taxon>Leucopsacidae</taxon>
        <taxon>Oopsacas</taxon>
    </lineage>
</organism>
<dbReference type="SUPFAM" id="SSF50353">
    <property type="entry name" value="Cytokine"/>
    <property type="match status" value="1"/>
</dbReference>
<dbReference type="Pfam" id="PF00167">
    <property type="entry name" value="FGF"/>
    <property type="match status" value="1"/>
</dbReference>
<dbReference type="InterPro" id="IPR008996">
    <property type="entry name" value="IL1/FGF"/>
</dbReference>
<keyword evidence="3" id="KW-1185">Reference proteome</keyword>
<dbReference type="InterPro" id="IPR002209">
    <property type="entry name" value="Fibroblast_GF_fam"/>
</dbReference>
<evidence type="ECO:0000313" key="2">
    <source>
        <dbReference type="EMBL" id="KAI6646333.1"/>
    </source>
</evidence>
<evidence type="ECO:0000256" key="1">
    <source>
        <dbReference type="ARBA" id="ARBA00007936"/>
    </source>
</evidence>
<dbReference type="AlphaFoldDB" id="A0AAV7JC45"/>
<comment type="caution">
    <text evidence="2">The sequence shown here is derived from an EMBL/GenBank/DDBJ whole genome shotgun (WGS) entry which is preliminary data.</text>
</comment>
<protein>
    <submittedName>
        <fullName evidence="2">Uncharacterized protein</fullName>
    </submittedName>
</protein>
<reference evidence="2 3" key="1">
    <citation type="journal article" date="2023" name="BMC Biol.">
        <title>The compact genome of the sponge Oopsacas minuta (Hexactinellida) is lacking key metazoan core genes.</title>
        <authorList>
            <person name="Santini S."/>
            <person name="Schenkelaars Q."/>
            <person name="Jourda C."/>
            <person name="Duchesne M."/>
            <person name="Belahbib H."/>
            <person name="Rocher C."/>
            <person name="Selva M."/>
            <person name="Riesgo A."/>
            <person name="Vervoort M."/>
            <person name="Leys S.P."/>
            <person name="Kodjabachian L."/>
            <person name="Le Bivic A."/>
            <person name="Borchiellini C."/>
            <person name="Claverie J.M."/>
            <person name="Renard E."/>
        </authorList>
    </citation>
    <scope>NUCLEOTIDE SEQUENCE [LARGE SCALE GENOMIC DNA]</scope>
    <source>
        <strain evidence="2">SPO-2</strain>
    </source>
</reference>
<gene>
    <name evidence="2" type="ORF">LOD99_9285</name>
</gene>
<sequence>MGQANTNLSSIGKELDQALKTGEAQFSQMTTPSNPLEVFQSGRRVALLSKTSGKYLRCLPDGNLDSLGILDAYSNFFVNSIAPNRFTIRNCGYNTQFISLAGGLLTCRGTGGPDCEFSASITTDKYIILESISNPGHNIGTLNTGAITNPAQTLKEHLAAHFKPMQTNTADTALKEVSSSLQKGVNEVVTSGNQFEALQNGNVVLLESKLSKKCLHIRADNIIDTLGLAEPSSEFLVYVTQSPTEQLYSFSMKQNPAVHLAIQEGILMGASGPLDTCSQFRAHIVPPNFMAFESIEKPGVFIGSLPDGSISDPTKTSSADEASSFIVRHQKLYL</sequence>
<dbReference type="Gene3D" id="2.80.10.50">
    <property type="match status" value="1"/>
</dbReference>
<evidence type="ECO:0000313" key="3">
    <source>
        <dbReference type="Proteomes" id="UP001165289"/>
    </source>
</evidence>
<dbReference type="EMBL" id="JAKMXF010000356">
    <property type="protein sequence ID" value="KAI6646333.1"/>
    <property type="molecule type" value="Genomic_DNA"/>
</dbReference>
<dbReference type="GO" id="GO:0008083">
    <property type="term" value="F:growth factor activity"/>
    <property type="evidence" value="ECO:0007669"/>
    <property type="project" value="InterPro"/>
</dbReference>
<proteinExistence type="inferred from homology"/>
<accession>A0AAV7JC45</accession>
<dbReference type="Proteomes" id="UP001165289">
    <property type="component" value="Unassembled WGS sequence"/>
</dbReference>
<name>A0AAV7JC45_9METZ</name>